<sequence length="359" mass="39135">MAAKFRLFLSTNVFLNTNNLRYSVRLCSSLTQTNSLRTSRANNHISYLNTVKMASYTTGKSGVVDLSGIYPPIVTPFDSNEDVYDKGLQDNMEMWNSIPFRGYVVQGSNGESAYMRPEEKVELVHKVRQLAPQDKLILAGSGCEVTRDTIEMTRKMADAGADAALVVTPCFFKGSMTADALVAHYIKVADNSPIPVILYSVPANTGIDMSADVVIKLSSHPNIIGVKDSGGDITKIGYMIHKTAEHNFQVLAGSASFLLASYSLGAVGGVCALANSLGREVTQLHQLFKEGKMEEAKLLQHKLILPNTAVTKTYGVSGLKASMEMMGYYGGPTRSPLLPLKEPQLTELRKIFSIFDGFK</sequence>
<dbReference type="RefSeq" id="XP_031573009.1">
    <property type="nucleotide sequence ID" value="XM_031717149.1"/>
</dbReference>
<evidence type="ECO:0000256" key="3">
    <source>
        <dbReference type="ARBA" id="ARBA00011881"/>
    </source>
</evidence>
<evidence type="ECO:0000256" key="1">
    <source>
        <dbReference type="ARBA" id="ARBA00002577"/>
    </source>
</evidence>
<organism evidence="12 13">
    <name type="scientific">Actinia tenebrosa</name>
    <name type="common">Australian red waratah sea anemone</name>
    <dbReference type="NCBI Taxonomy" id="6105"/>
    <lineage>
        <taxon>Eukaryota</taxon>
        <taxon>Metazoa</taxon>
        <taxon>Cnidaria</taxon>
        <taxon>Anthozoa</taxon>
        <taxon>Hexacorallia</taxon>
        <taxon>Actiniaria</taxon>
        <taxon>Actiniidae</taxon>
        <taxon>Actinia</taxon>
    </lineage>
</organism>
<dbReference type="PROSITE" id="PS00666">
    <property type="entry name" value="DHDPS_2"/>
    <property type="match status" value="1"/>
</dbReference>
<proteinExistence type="inferred from homology"/>
<comment type="similarity">
    <text evidence="2">Belongs to the DapA family.</text>
</comment>
<evidence type="ECO:0000256" key="6">
    <source>
        <dbReference type="ARBA" id="ARBA00023239"/>
    </source>
</evidence>
<evidence type="ECO:0000256" key="4">
    <source>
        <dbReference type="ARBA" id="ARBA00012215"/>
    </source>
</evidence>
<protein>
    <recommendedName>
        <fullName evidence="5">4-hydroxy-2-oxoglutarate aldolase, mitochondrial</fullName>
        <ecNumber evidence="4">4.1.3.16</ecNumber>
    </recommendedName>
    <alternativeName>
        <fullName evidence="9">Dihydrodipicolinate synthase-like</fullName>
    </alternativeName>
    <alternativeName>
        <fullName evidence="8">Probable 2-keto-4-hydroxyglutarate aldolase</fullName>
    </alternativeName>
</protein>
<dbReference type="InterPro" id="IPR020625">
    <property type="entry name" value="Schiff_base-form_aldolases_AS"/>
</dbReference>
<dbReference type="SUPFAM" id="SSF51569">
    <property type="entry name" value="Aldolase"/>
    <property type="match status" value="1"/>
</dbReference>
<dbReference type="AlphaFoldDB" id="A0A6P8J0M2"/>
<dbReference type="Proteomes" id="UP000515163">
    <property type="component" value="Unplaced"/>
</dbReference>
<dbReference type="Gene3D" id="3.20.20.70">
    <property type="entry name" value="Aldolase class I"/>
    <property type="match status" value="1"/>
</dbReference>
<dbReference type="EC" id="4.1.3.16" evidence="4"/>
<keyword evidence="7" id="KW-0704">Schiff base</keyword>
<accession>A0A6P8J0M2</accession>
<comment type="subunit">
    <text evidence="3">Homotetramer.</text>
</comment>
<keyword evidence="6" id="KW-0456">Lyase</keyword>
<dbReference type="FunCoup" id="A0A6P8J0M2">
    <property type="interactions" value="476"/>
</dbReference>
<comment type="function">
    <text evidence="1">Catalyzes the final step in the metabolic pathway of hydroxyproline.</text>
</comment>
<dbReference type="OrthoDB" id="191315at2759"/>
<comment type="catalytic activity">
    <reaction evidence="10">
        <text>(4R)-4-hydroxy-2-oxoglutarate = glyoxylate + pyruvate</text>
        <dbReference type="Rhea" id="RHEA:30687"/>
        <dbReference type="ChEBI" id="CHEBI:15361"/>
        <dbReference type="ChEBI" id="CHEBI:36655"/>
        <dbReference type="ChEBI" id="CHEBI:62213"/>
        <dbReference type="EC" id="4.1.3.16"/>
    </reaction>
</comment>
<dbReference type="InParanoid" id="A0A6P8J0M2"/>
<evidence type="ECO:0000256" key="9">
    <source>
        <dbReference type="ARBA" id="ARBA00032879"/>
    </source>
</evidence>
<dbReference type="PANTHER" id="PTHR12128:SF66">
    <property type="entry name" value="4-HYDROXY-2-OXOGLUTARATE ALDOLASE, MITOCHONDRIAL"/>
    <property type="match status" value="1"/>
</dbReference>
<comment type="catalytic activity">
    <reaction evidence="11">
        <text>(4S)-4-hydroxy-2-oxoglutarate = glyoxylate + pyruvate</text>
        <dbReference type="Rhea" id="RHEA:35639"/>
        <dbReference type="ChEBI" id="CHEBI:15361"/>
        <dbReference type="ChEBI" id="CHEBI:36655"/>
        <dbReference type="ChEBI" id="CHEBI:71685"/>
        <dbReference type="EC" id="4.1.3.16"/>
    </reaction>
</comment>
<evidence type="ECO:0000313" key="12">
    <source>
        <dbReference type="Proteomes" id="UP000515163"/>
    </source>
</evidence>
<evidence type="ECO:0000256" key="10">
    <source>
        <dbReference type="ARBA" id="ARBA00033610"/>
    </source>
</evidence>
<evidence type="ECO:0000256" key="8">
    <source>
        <dbReference type="ARBA" id="ARBA00030874"/>
    </source>
</evidence>
<dbReference type="SMART" id="SM01130">
    <property type="entry name" value="DHDPS"/>
    <property type="match status" value="1"/>
</dbReference>
<dbReference type="Pfam" id="PF00701">
    <property type="entry name" value="DHDPS"/>
    <property type="match status" value="1"/>
</dbReference>
<dbReference type="CDD" id="cd00408">
    <property type="entry name" value="DHDPS-like"/>
    <property type="match status" value="1"/>
</dbReference>
<dbReference type="GO" id="GO:0008700">
    <property type="term" value="F:(R,S)-4-hydroxy-2-oxoglutarate aldolase activity"/>
    <property type="evidence" value="ECO:0007669"/>
    <property type="project" value="UniProtKB-EC"/>
</dbReference>
<dbReference type="GeneID" id="116307006"/>
<dbReference type="GO" id="GO:0044281">
    <property type="term" value="P:small molecule metabolic process"/>
    <property type="evidence" value="ECO:0007669"/>
    <property type="project" value="UniProtKB-ARBA"/>
</dbReference>
<dbReference type="InterPro" id="IPR002220">
    <property type="entry name" value="DapA-like"/>
</dbReference>
<dbReference type="KEGG" id="aten:116307006"/>
<evidence type="ECO:0000256" key="5">
    <source>
        <dbReference type="ARBA" id="ARBA00018425"/>
    </source>
</evidence>
<dbReference type="InterPro" id="IPR013785">
    <property type="entry name" value="Aldolase_TIM"/>
</dbReference>
<dbReference type="PANTHER" id="PTHR12128">
    <property type="entry name" value="DIHYDRODIPICOLINATE SYNTHASE"/>
    <property type="match status" value="1"/>
</dbReference>
<dbReference type="PRINTS" id="PR00146">
    <property type="entry name" value="DHPICSNTHASE"/>
</dbReference>
<evidence type="ECO:0000313" key="13">
    <source>
        <dbReference type="RefSeq" id="XP_031573009.1"/>
    </source>
</evidence>
<evidence type="ECO:0000256" key="11">
    <source>
        <dbReference type="ARBA" id="ARBA00033613"/>
    </source>
</evidence>
<evidence type="ECO:0000256" key="7">
    <source>
        <dbReference type="ARBA" id="ARBA00023270"/>
    </source>
</evidence>
<evidence type="ECO:0000256" key="2">
    <source>
        <dbReference type="ARBA" id="ARBA00007592"/>
    </source>
</evidence>
<gene>
    <name evidence="13" type="primary">LOC116307006</name>
</gene>
<reference evidence="13" key="1">
    <citation type="submission" date="2025-08" db="UniProtKB">
        <authorList>
            <consortium name="RefSeq"/>
        </authorList>
    </citation>
    <scope>IDENTIFICATION</scope>
    <source>
        <tissue evidence="13">Tentacle</tissue>
    </source>
</reference>
<name>A0A6P8J0M2_ACTTE</name>
<keyword evidence="12" id="KW-1185">Reference proteome</keyword>
<dbReference type="GO" id="GO:0008840">
    <property type="term" value="F:4-hydroxy-tetrahydrodipicolinate synthase activity"/>
    <property type="evidence" value="ECO:0007669"/>
    <property type="project" value="TreeGrafter"/>
</dbReference>